<dbReference type="PANTHER" id="PTHR31988:SF19">
    <property type="entry name" value="9-O-ACETYL-N-ACETYLNEURAMINIC ACID DEACETYLASE-RELATED"/>
    <property type="match status" value="1"/>
</dbReference>
<evidence type="ECO:0000313" key="5">
    <source>
        <dbReference type="EMBL" id="RZS61695.1"/>
    </source>
</evidence>
<organism evidence="5 6">
    <name type="scientific">Xylanimonas ulmi</name>
    <dbReference type="NCBI Taxonomy" id="228973"/>
    <lineage>
        <taxon>Bacteria</taxon>
        <taxon>Bacillati</taxon>
        <taxon>Actinomycetota</taxon>
        <taxon>Actinomycetes</taxon>
        <taxon>Micrococcales</taxon>
        <taxon>Promicromonosporaceae</taxon>
        <taxon>Xylanimonas</taxon>
    </lineage>
</organism>
<feature type="domain" description="Fibronectin type-III" evidence="4">
    <location>
        <begin position="527"/>
        <end position="615"/>
    </location>
</feature>
<evidence type="ECO:0000256" key="3">
    <source>
        <dbReference type="ARBA" id="ARBA00023326"/>
    </source>
</evidence>
<keyword evidence="3" id="KW-0624">Polysaccharide degradation</keyword>
<dbReference type="InterPro" id="IPR036116">
    <property type="entry name" value="FN3_sf"/>
</dbReference>
<keyword evidence="1" id="KW-0378">Hydrolase</keyword>
<dbReference type="CDD" id="cd19958">
    <property type="entry name" value="pyocin_knob"/>
    <property type="match status" value="2"/>
</dbReference>
<dbReference type="Gene3D" id="3.40.50.1110">
    <property type="entry name" value="SGNH hydrolase"/>
    <property type="match status" value="1"/>
</dbReference>
<dbReference type="InterPro" id="IPR005181">
    <property type="entry name" value="SASA"/>
</dbReference>
<dbReference type="InterPro" id="IPR013783">
    <property type="entry name" value="Ig-like_fold"/>
</dbReference>
<dbReference type="Proteomes" id="UP000293852">
    <property type="component" value="Unassembled WGS sequence"/>
</dbReference>
<dbReference type="PANTHER" id="PTHR31988">
    <property type="entry name" value="ESTERASE, PUTATIVE (DUF303)-RELATED"/>
    <property type="match status" value="1"/>
</dbReference>
<dbReference type="PROSITE" id="PS50853">
    <property type="entry name" value="FN3"/>
    <property type="match status" value="1"/>
</dbReference>
<dbReference type="Gene3D" id="2.60.40.10">
    <property type="entry name" value="Immunoglobulins"/>
    <property type="match status" value="1"/>
</dbReference>
<dbReference type="GO" id="GO:0000272">
    <property type="term" value="P:polysaccharide catabolic process"/>
    <property type="evidence" value="ECO:0007669"/>
    <property type="project" value="UniProtKB-KW"/>
</dbReference>
<dbReference type="Pfam" id="PF03629">
    <property type="entry name" value="SASA"/>
    <property type="match status" value="1"/>
</dbReference>
<sequence>MAHQVIDVVTPYISTPGAVNPALLAAATANAAALVDNTVAALALPAQVHQEVVEQVTSSPTVIDAATAAVAAAFTAAAPADVLAAVSGAAFYRGQLSAGSSADVLRLRADVGVWSVYDTATAETITGLPVAAPGTLTVAWVRGSGATSSVAMQEYRTVSGAAYTREASSSGWTPWERTSWTRGQLSAGSSVDVLRLAEDVGVWSVYDAATAAAITGLPRPWSGALTVWWVRGGSLSTSVAMQEYRTTDGEVYTRQTSGAGWTPWAAPGSASITRVDIFLAAGQSNMSGRGTPYGADLDPPHPRIWEVGAHAPTLRVASVPLDMRGDNPNAALSIATTFAREWVARTGETTVALLVPAAQGGTGFDSGTWNWRDPDGPWSLTAAMLTQTATAIAAAQAKWPGATVTVRGMLWHQGENSSGLDQPGYTAAIDDLFARVRAGLGAPDLPIILGELSPDRREGAPERVSDLTIADTPARVARTAVAHSRAGLSRDGDLSHYGREGVTLLGQRMADAYTAAVANAAGVLAMPPGFVQAWRDGTSVRVEWSAPLCRATGYQVATYDGTNWTTAGDDLTVIGRRATITGARATTTTHVRIATLTPSGTSRPTPQIPVGAHSA</sequence>
<evidence type="ECO:0000259" key="4">
    <source>
        <dbReference type="PROSITE" id="PS50853"/>
    </source>
</evidence>
<keyword evidence="2" id="KW-0326">Glycosidase</keyword>
<dbReference type="EMBL" id="SGWX01000001">
    <property type="protein sequence ID" value="RZS61695.1"/>
    <property type="molecule type" value="Genomic_DNA"/>
</dbReference>
<comment type="caution">
    <text evidence="5">The sequence shown here is derived from an EMBL/GenBank/DDBJ whole genome shotgun (WGS) entry which is preliminary data.</text>
</comment>
<dbReference type="AlphaFoldDB" id="A0A4Q7M1J0"/>
<name>A0A4Q7M1J0_9MICO</name>
<accession>A0A4Q7M1J0</accession>
<dbReference type="SUPFAM" id="SSF49265">
    <property type="entry name" value="Fibronectin type III"/>
    <property type="match status" value="1"/>
</dbReference>
<dbReference type="GO" id="GO:0016798">
    <property type="term" value="F:hydrolase activity, acting on glycosyl bonds"/>
    <property type="evidence" value="ECO:0007669"/>
    <property type="project" value="UniProtKB-KW"/>
</dbReference>
<gene>
    <name evidence="5" type="ORF">EV386_2005</name>
</gene>
<reference evidence="5 6" key="1">
    <citation type="submission" date="2019-02" db="EMBL/GenBank/DDBJ databases">
        <title>Sequencing the genomes of 1000 actinobacteria strains.</title>
        <authorList>
            <person name="Klenk H.-P."/>
        </authorList>
    </citation>
    <scope>NUCLEOTIDE SEQUENCE [LARGE SCALE GENOMIC DNA]</scope>
    <source>
        <strain evidence="5 6">DSM 16932</strain>
    </source>
</reference>
<dbReference type="RefSeq" id="WP_130414595.1">
    <property type="nucleotide sequence ID" value="NZ_SGWX01000001.1"/>
</dbReference>
<proteinExistence type="predicted"/>
<dbReference type="OrthoDB" id="9758772at2"/>
<dbReference type="InterPro" id="IPR003961">
    <property type="entry name" value="FN3_dom"/>
</dbReference>
<evidence type="ECO:0000256" key="1">
    <source>
        <dbReference type="ARBA" id="ARBA00022801"/>
    </source>
</evidence>
<evidence type="ECO:0000313" key="6">
    <source>
        <dbReference type="Proteomes" id="UP000293852"/>
    </source>
</evidence>
<dbReference type="InterPro" id="IPR036514">
    <property type="entry name" value="SGNH_hydro_sf"/>
</dbReference>
<dbReference type="InterPro" id="IPR052940">
    <property type="entry name" value="Carb_Esterase_6"/>
</dbReference>
<protein>
    <submittedName>
        <fullName evidence="5">Carbohydrate esterase-like sialic acid-specific acetylesterase</fullName>
    </submittedName>
</protein>
<dbReference type="SUPFAM" id="SSF52266">
    <property type="entry name" value="SGNH hydrolase"/>
    <property type="match status" value="1"/>
</dbReference>
<evidence type="ECO:0000256" key="2">
    <source>
        <dbReference type="ARBA" id="ARBA00023295"/>
    </source>
</evidence>
<keyword evidence="6" id="KW-1185">Reference proteome</keyword>
<keyword evidence="3" id="KW-0119">Carbohydrate metabolism</keyword>